<gene>
    <name evidence="2" type="ordered locus">Celal_1394</name>
</gene>
<dbReference type="eggNOG" id="COG0789">
    <property type="taxonomic scope" value="Bacteria"/>
</dbReference>
<dbReference type="GO" id="GO:0006355">
    <property type="term" value="P:regulation of DNA-templated transcription"/>
    <property type="evidence" value="ECO:0007669"/>
    <property type="project" value="InterPro"/>
</dbReference>
<dbReference type="Proteomes" id="UP000008634">
    <property type="component" value="Chromosome"/>
</dbReference>
<dbReference type="AlphaFoldDB" id="E6X8W2"/>
<dbReference type="CDD" id="cd00592">
    <property type="entry name" value="HTH_MerR-like"/>
    <property type="match status" value="1"/>
</dbReference>
<dbReference type="InterPro" id="IPR009061">
    <property type="entry name" value="DNA-bd_dom_put_sf"/>
</dbReference>
<organism evidence="2 3">
    <name type="scientific">Cellulophaga algicola (strain DSM 14237 / IC166 / ACAM 630)</name>
    <dbReference type="NCBI Taxonomy" id="688270"/>
    <lineage>
        <taxon>Bacteria</taxon>
        <taxon>Pseudomonadati</taxon>
        <taxon>Bacteroidota</taxon>
        <taxon>Flavobacteriia</taxon>
        <taxon>Flavobacteriales</taxon>
        <taxon>Flavobacteriaceae</taxon>
        <taxon>Cellulophaga</taxon>
    </lineage>
</organism>
<accession>E6X8W2</accession>
<dbReference type="KEGG" id="cao:Celal_1394"/>
<dbReference type="SUPFAM" id="SSF46955">
    <property type="entry name" value="Putative DNA-binding domain"/>
    <property type="match status" value="1"/>
</dbReference>
<dbReference type="STRING" id="688270.Celal_1394"/>
<dbReference type="HOGENOM" id="CLU_1560188_0_0_10"/>
<reference evidence="2 3" key="1">
    <citation type="journal article" date="2010" name="Stand. Genomic Sci.">
        <title>Complete genome sequence of Cellulophaga algicola type strain (IC166).</title>
        <authorList>
            <person name="Abt B."/>
            <person name="Lu M."/>
            <person name="Misra M."/>
            <person name="Han C."/>
            <person name="Nolan M."/>
            <person name="Lucas S."/>
            <person name="Hammon N."/>
            <person name="Deshpande S."/>
            <person name="Cheng J.F."/>
            <person name="Tapia R."/>
            <person name="Goodwin L."/>
            <person name="Pitluck S."/>
            <person name="Liolios K."/>
            <person name="Pagani I."/>
            <person name="Ivanova N."/>
            <person name="Mavromatis K."/>
            <person name="Ovchinikova G."/>
            <person name="Pati A."/>
            <person name="Chen A."/>
            <person name="Palaniappan K."/>
            <person name="Land M."/>
            <person name="Hauser L."/>
            <person name="Chang Y.J."/>
            <person name="Jeffries C.D."/>
            <person name="Detter J.C."/>
            <person name="Brambilla E."/>
            <person name="Rohde M."/>
            <person name="Tindall B.J."/>
            <person name="Goker M."/>
            <person name="Woyke T."/>
            <person name="Bristow J."/>
            <person name="Eisen J.A."/>
            <person name="Markowitz V."/>
            <person name="Hugenholtz P."/>
            <person name="Kyrpides N.C."/>
            <person name="Klenk H.P."/>
            <person name="Lapidus A."/>
        </authorList>
    </citation>
    <scope>NUCLEOTIDE SEQUENCE [LARGE SCALE GENOMIC DNA]</scope>
    <source>
        <strain evidence="3">DSM 14237 / IC166 / ACAM 630</strain>
    </source>
</reference>
<protein>
    <recommendedName>
        <fullName evidence="1">HTH merR-type domain-containing protein</fullName>
    </recommendedName>
</protein>
<evidence type="ECO:0000313" key="3">
    <source>
        <dbReference type="Proteomes" id="UP000008634"/>
    </source>
</evidence>
<dbReference type="InterPro" id="IPR000551">
    <property type="entry name" value="MerR-type_HTH_dom"/>
</dbReference>
<evidence type="ECO:0000313" key="2">
    <source>
        <dbReference type="EMBL" id="ADV48707.1"/>
    </source>
</evidence>
<dbReference type="RefSeq" id="WP_013550189.1">
    <property type="nucleotide sequence ID" value="NC_014934.1"/>
</dbReference>
<dbReference type="OrthoDB" id="1447693at2"/>
<sequence length="171" mass="20057">MDKKLVALSKKLLNAQLKKNDLSVSYRTLNHYDSMNILISNREDSKKWRRFNAIEFVWIELVMILREIGMPISKILHLKNRLFDEGKEGSIDKANFINKSFEEEIFLSIINKYELYILVFNDSSYTFHDSDSLQQWHNGIYKNEPHINIPLTNIINEAISKIDNLSPIIPS</sequence>
<dbReference type="Pfam" id="PF13411">
    <property type="entry name" value="MerR_1"/>
    <property type="match status" value="1"/>
</dbReference>
<evidence type="ECO:0000259" key="1">
    <source>
        <dbReference type="Pfam" id="PF13411"/>
    </source>
</evidence>
<feature type="domain" description="HTH merR-type" evidence="1">
    <location>
        <begin position="21"/>
        <end position="78"/>
    </location>
</feature>
<keyword evidence="3" id="KW-1185">Reference proteome</keyword>
<dbReference type="Gene3D" id="1.10.1660.10">
    <property type="match status" value="1"/>
</dbReference>
<proteinExistence type="predicted"/>
<name>E6X8W2_CELAD</name>
<dbReference type="EMBL" id="CP002453">
    <property type="protein sequence ID" value="ADV48707.1"/>
    <property type="molecule type" value="Genomic_DNA"/>
</dbReference>
<dbReference type="GO" id="GO:0003677">
    <property type="term" value="F:DNA binding"/>
    <property type="evidence" value="ECO:0007669"/>
    <property type="project" value="InterPro"/>
</dbReference>